<dbReference type="Gene3D" id="3.40.50.720">
    <property type="entry name" value="NAD(P)-binding Rossmann-like Domain"/>
    <property type="match status" value="1"/>
</dbReference>
<feature type="region of interest" description="Disordered" evidence="1">
    <location>
        <begin position="159"/>
        <end position="180"/>
    </location>
</feature>
<dbReference type="Pfam" id="PF02625">
    <property type="entry name" value="XdhC_CoxI"/>
    <property type="match status" value="1"/>
</dbReference>
<dbReference type="InterPro" id="IPR027051">
    <property type="entry name" value="XdhC_Rossmann_dom"/>
</dbReference>
<evidence type="ECO:0008006" key="6">
    <source>
        <dbReference type="Google" id="ProtNLM"/>
    </source>
</evidence>
<organism evidence="4 5">
    <name type="scientific">Cellulomonas terrae</name>
    <dbReference type="NCBI Taxonomy" id="311234"/>
    <lineage>
        <taxon>Bacteria</taxon>
        <taxon>Bacillati</taxon>
        <taxon>Actinomycetota</taxon>
        <taxon>Actinomycetes</taxon>
        <taxon>Micrococcales</taxon>
        <taxon>Cellulomonadaceae</taxon>
        <taxon>Cellulomonas</taxon>
    </lineage>
</organism>
<protein>
    <recommendedName>
        <fullName evidence="6">Xanthine dehydrogenase accessory factor</fullName>
    </recommendedName>
</protein>
<dbReference type="InterPro" id="IPR003777">
    <property type="entry name" value="XdhC_CoxI"/>
</dbReference>
<proteinExistence type="predicted"/>
<reference evidence="4 5" key="1">
    <citation type="submission" date="2019-07" db="EMBL/GenBank/DDBJ databases">
        <title>Whole genome shotgun sequence of Cellulomonas terrae NBRC 100819.</title>
        <authorList>
            <person name="Hosoyama A."/>
            <person name="Uohara A."/>
            <person name="Ohji S."/>
            <person name="Ichikawa N."/>
        </authorList>
    </citation>
    <scope>NUCLEOTIDE SEQUENCE [LARGE SCALE GENOMIC DNA]</scope>
    <source>
        <strain evidence="4 5">NBRC 100819</strain>
    </source>
</reference>
<dbReference type="Pfam" id="PF13478">
    <property type="entry name" value="XdhC_C"/>
    <property type="match status" value="1"/>
</dbReference>
<evidence type="ECO:0000313" key="4">
    <source>
        <dbReference type="EMBL" id="GEL98766.1"/>
    </source>
</evidence>
<sequence length="385" mass="39424">MRVSSCLVRATLLAPPRQRSRLVGPHQWPEVTAVLEIAGRLLATLTEGHRVAVATVVSMTGSAPTVVGTSMAVDDTGAALGSVAGGCVEGALVDLCTSVLDGAAPAVQEYGVTDEDAFAVGLTCGGVLRVHARELGPADVPVLAAAARGEEAVLVTVLDGPRPDGPPTRSGTLPGTDGGGVDVPVPARSGIVRVQGPDGGVEVFVEVASAPPRMVVYGALEFSSALAAVARVAGYRVTVCDARAVLATPRRHPGADEVVVDWPVRHLAQQRLGARDVVCVMAHDDRFDADLVLAALRSGAGYVGAMGSRRTQARRITELVARGITDDELARLHAPIGLDLGASTPGETAVSVLAEVMATRTGATALPLTDLAGPIHHPTPTPLDR</sequence>
<keyword evidence="5" id="KW-1185">Reference proteome</keyword>
<accession>A0A511JLD4</accession>
<gene>
    <name evidence="4" type="ORF">CTE05_23130</name>
</gene>
<dbReference type="InterPro" id="IPR052698">
    <property type="entry name" value="MoCofactor_Util/Proc"/>
</dbReference>
<evidence type="ECO:0000313" key="5">
    <source>
        <dbReference type="Proteomes" id="UP000321049"/>
    </source>
</evidence>
<name>A0A511JLD4_9CELL</name>
<feature type="domain" description="XdhC- CoxI" evidence="2">
    <location>
        <begin position="46"/>
        <end position="111"/>
    </location>
</feature>
<evidence type="ECO:0000256" key="1">
    <source>
        <dbReference type="SAM" id="MobiDB-lite"/>
    </source>
</evidence>
<feature type="domain" description="XdhC Rossmann" evidence="3">
    <location>
        <begin position="214"/>
        <end position="356"/>
    </location>
</feature>
<dbReference type="Proteomes" id="UP000321049">
    <property type="component" value="Unassembled WGS sequence"/>
</dbReference>
<dbReference type="EMBL" id="BJWH01000011">
    <property type="protein sequence ID" value="GEL98766.1"/>
    <property type="molecule type" value="Genomic_DNA"/>
</dbReference>
<comment type="caution">
    <text evidence="4">The sequence shown here is derived from an EMBL/GenBank/DDBJ whole genome shotgun (WGS) entry which is preliminary data.</text>
</comment>
<dbReference type="AlphaFoldDB" id="A0A511JLD4"/>
<evidence type="ECO:0000259" key="3">
    <source>
        <dbReference type="Pfam" id="PF13478"/>
    </source>
</evidence>
<dbReference type="PANTHER" id="PTHR30388">
    <property type="entry name" value="ALDEHYDE OXIDOREDUCTASE MOLYBDENUM COFACTOR ASSEMBLY PROTEIN"/>
    <property type="match status" value="1"/>
</dbReference>
<dbReference type="OrthoDB" id="9815497at2"/>
<dbReference type="PANTHER" id="PTHR30388:SF4">
    <property type="entry name" value="MOLYBDENUM COFACTOR INSERTION CHAPERONE PAOD"/>
    <property type="match status" value="1"/>
</dbReference>
<evidence type="ECO:0000259" key="2">
    <source>
        <dbReference type="Pfam" id="PF02625"/>
    </source>
</evidence>